<evidence type="ECO:0000313" key="2">
    <source>
        <dbReference type="Proteomes" id="UP001596548"/>
    </source>
</evidence>
<comment type="caution">
    <text evidence="1">The sequence shown here is derived from an EMBL/GenBank/DDBJ whole genome shotgun (WGS) entry which is preliminary data.</text>
</comment>
<sequence length="127" mass="13685">MTIPPPPPLPPEPDVRALSVGELRALVERADVYRAKAVFELAARAADDDAAVAALADASRLRHIRADRVFHRVSLAWGAIIGLLAAETPGSRRAAYAAFADLDPADREDLLTYLRVSAIEEAHPDPL</sequence>
<gene>
    <name evidence="1" type="ORF">ACFQS1_30305</name>
</gene>
<dbReference type="RefSeq" id="WP_378974996.1">
    <property type="nucleotide sequence ID" value="NZ_JBHTBJ010000031.1"/>
</dbReference>
<dbReference type="EMBL" id="JBHTBJ010000031">
    <property type="protein sequence ID" value="MFC7278296.1"/>
    <property type="molecule type" value="Genomic_DNA"/>
</dbReference>
<reference evidence="2" key="1">
    <citation type="journal article" date="2019" name="Int. J. Syst. Evol. Microbiol.">
        <title>The Global Catalogue of Microorganisms (GCM) 10K type strain sequencing project: providing services to taxonomists for standard genome sequencing and annotation.</title>
        <authorList>
            <consortium name="The Broad Institute Genomics Platform"/>
            <consortium name="The Broad Institute Genome Sequencing Center for Infectious Disease"/>
            <person name="Wu L."/>
            <person name="Ma J."/>
        </authorList>
    </citation>
    <scope>NUCLEOTIDE SEQUENCE [LARGE SCALE GENOMIC DNA]</scope>
    <source>
        <strain evidence="2">XZYJT-10</strain>
    </source>
</reference>
<proteinExistence type="predicted"/>
<evidence type="ECO:0000313" key="1">
    <source>
        <dbReference type="EMBL" id="MFC7278296.1"/>
    </source>
</evidence>
<protein>
    <submittedName>
        <fullName evidence="1">Uncharacterized protein</fullName>
    </submittedName>
</protein>
<keyword evidence="2" id="KW-1185">Reference proteome</keyword>
<dbReference type="Proteomes" id="UP001596548">
    <property type="component" value="Unassembled WGS sequence"/>
</dbReference>
<organism evidence="1 2">
    <name type="scientific">Paractinoplanes rhizophilus</name>
    <dbReference type="NCBI Taxonomy" id="1416877"/>
    <lineage>
        <taxon>Bacteria</taxon>
        <taxon>Bacillati</taxon>
        <taxon>Actinomycetota</taxon>
        <taxon>Actinomycetes</taxon>
        <taxon>Micromonosporales</taxon>
        <taxon>Micromonosporaceae</taxon>
        <taxon>Paractinoplanes</taxon>
    </lineage>
</organism>
<accession>A0ABW2I077</accession>
<name>A0ABW2I077_9ACTN</name>